<reference evidence="8 9" key="2">
    <citation type="journal article" date="2016" name="PeerJ">
        <title>Analysis of five complete genome sequences for members of the class Peribacteria in the recently recognized Peregrinibacteria bacterial phylum.</title>
        <authorList>
            <person name="Anantharaman K."/>
            <person name="Brown C.T."/>
            <person name="Burstein D."/>
            <person name="Castelle C.J."/>
            <person name="Probst A.J."/>
            <person name="Thomas B.C."/>
            <person name="Williams K.H."/>
            <person name="Banfield J.F."/>
        </authorList>
    </citation>
    <scope>NUCLEOTIDE SEQUENCE [LARGE SCALE GENOMIC DNA]</scope>
    <source>
        <strain evidence="8">RIFOXYD1_FULL_PER-ii_59_16</strain>
    </source>
</reference>
<evidence type="ECO:0000256" key="6">
    <source>
        <dbReference type="HAMAP-Rule" id="MF_00073"/>
    </source>
</evidence>
<evidence type="ECO:0000256" key="2">
    <source>
        <dbReference type="ARBA" id="ARBA00022814"/>
    </source>
</evidence>
<keyword evidence="5 6" id="KW-0804">Transcription</keyword>
<accession>A0A0S1SH69</accession>
<dbReference type="NCBIfam" id="TIGR01951">
    <property type="entry name" value="nusB"/>
    <property type="match status" value="1"/>
</dbReference>
<keyword evidence="3 6" id="KW-0694">RNA-binding</keyword>
<dbReference type="HAMAP" id="MF_00073">
    <property type="entry name" value="NusB"/>
    <property type="match status" value="1"/>
</dbReference>
<dbReference type="SUPFAM" id="SSF48013">
    <property type="entry name" value="NusB-like"/>
    <property type="match status" value="1"/>
</dbReference>
<dbReference type="PANTHER" id="PTHR11078:SF3">
    <property type="entry name" value="ANTITERMINATION NUSB DOMAIN-CONTAINING PROTEIN"/>
    <property type="match status" value="1"/>
</dbReference>
<name>A0A0S1SQZ1_9BACT</name>
<keyword evidence="4 6" id="KW-0805">Transcription regulation</keyword>
<dbReference type="GO" id="GO:0005829">
    <property type="term" value="C:cytosol"/>
    <property type="evidence" value="ECO:0007669"/>
    <property type="project" value="TreeGrafter"/>
</dbReference>
<comment type="similarity">
    <text evidence="1 6">Belongs to the NusB family.</text>
</comment>
<sequence>MQVLFERERRACDEVEALLRDAQELGEMDQAFAETLLFGVVEKEDALKDAIQMHAPGWSLDRMDPIARCVLFVGAYELLFLKEAPPPVIMNEAIEIAKEYGTAESGKFVNGVLNAIAQGMGGGLRTKD</sequence>
<dbReference type="GO" id="GO:0031564">
    <property type="term" value="P:transcription antitermination"/>
    <property type="evidence" value="ECO:0007669"/>
    <property type="project" value="UniProtKB-KW"/>
</dbReference>
<dbReference type="InterPro" id="IPR035926">
    <property type="entry name" value="NusB-like_sf"/>
</dbReference>
<dbReference type="InterPro" id="IPR011605">
    <property type="entry name" value="NusB_fam"/>
</dbReference>
<feature type="domain" description="NusB/RsmB/TIM44" evidence="7">
    <location>
        <begin position="10"/>
        <end position="117"/>
    </location>
</feature>
<dbReference type="GO" id="GO:0003723">
    <property type="term" value="F:RNA binding"/>
    <property type="evidence" value="ECO:0007669"/>
    <property type="project" value="UniProtKB-UniRule"/>
</dbReference>
<gene>
    <name evidence="6" type="primary">nusB</name>
    <name evidence="8" type="ORF">PeribacterD1_0230</name>
</gene>
<keyword evidence="2 6" id="KW-0889">Transcription antitermination</keyword>
<accession>A0A0S1SLH2</accession>
<dbReference type="AlphaFoldDB" id="A0A0S1SQZ1"/>
<evidence type="ECO:0000313" key="9">
    <source>
        <dbReference type="Proteomes" id="UP000069135"/>
    </source>
</evidence>
<evidence type="ECO:0000313" key="8">
    <source>
        <dbReference type="EMBL" id="ALM12929.1"/>
    </source>
</evidence>
<reference evidence="9" key="1">
    <citation type="submission" date="2015-10" db="EMBL/GenBank/DDBJ databases">
        <title>Analysis of five complete genome sequences for members of the class Peribacteria in the recently recognized Peregrinibacteria bacterial phylum.</title>
        <authorList>
            <person name="Anantharaman K."/>
            <person name="Brown C.T."/>
            <person name="Burstein D."/>
            <person name="Castelle C.J."/>
            <person name="Probst A.J."/>
            <person name="Thomas B.C."/>
            <person name="Williams K.H."/>
            <person name="Banfield J.F."/>
        </authorList>
    </citation>
    <scope>NUCLEOTIDE SEQUENCE [LARGE SCALE GENOMIC DNA]</scope>
</reference>
<organism evidence="8 9">
    <name type="scientific">Candidatus Peribacter riflensis</name>
    <dbReference type="NCBI Taxonomy" id="1735162"/>
    <lineage>
        <taxon>Bacteria</taxon>
        <taxon>Candidatus Peregrinibacteriota</taxon>
        <taxon>Candidatus Peribacteria</taxon>
        <taxon>Candidatus Peribacterales</taxon>
        <taxon>Candidatus Peribacteraceae</taxon>
        <taxon>Candidatus Peribacter</taxon>
    </lineage>
</organism>
<dbReference type="Pfam" id="PF01029">
    <property type="entry name" value="NusB"/>
    <property type="match status" value="1"/>
</dbReference>
<evidence type="ECO:0000256" key="5">
    <source>
        <dbReference type="ARBA" id="ARBA00023163"/>
    </source>
</evidence>
<dbReference type="InterPro" id="IPR006027">
    <property type="entry name" value="NusB_RsmB_TIM44"/>
</dbReference>
<accession>A0A0S1SGV8</accession>
<evidence type="ECO:0000256" key="3">
    <source>
        <dbReference type="ARBA" id="ARBA00022884"/>
    </source>
</evidence>
<dbReference type="PANTHER" id="PTHR11078">
    <property type="entry name" value="N UTILIZATION SUBSTANCE PROTEIN B-RELATED"/>
    <property type="match status" value="1"/>
</dbReference>
<dbReference type="EMBL" id="CP013065">
    <property type="protein sequence ID" value="ALM12929.1"/>
    <property type="molecule type" value="Genomic_DNA"/>
</dbReference>
<dbReference type="KEGG" id="prf:PeribacterA2_0230"/>
<accession>A0A0S1SXE0</accession>
<evidence type="ECO:0000256" key="4">
    <source>
        <dbReference type="ARBA" id="ARBA00023015"/>
    </source>
</evidence>
<comment type="function">
    <text evidence="6">Involved in transcription antitermination. Required for transcription of ribosomal RNA (rRNA) genes. Binds specifically to the boxA antiterminator sequence of the ribosomal RNA (rrn) operons.</text>
</comment>
<evidence type="ECO:0000259" key="7">
    <source>
        <dbReference type="Pfam" id="PF01029"/>
    </source>
</evidence>
<dbReference type="GO" id="GO:0006353">
    <property type="term" value="P:DNA-templated transcription termination"/>
    <property type="evidence" value="ECO:0007669"/>
    <property type="project" value="UniProtKB-UniRule"/>
</dbReference>
<evidence type="ECO:0000256" key="1">
    <source>
        <dbReference type="ARBA" id="ARBA00005952"/>
    </source>
</evidence>
<dbReference type="STRING" id="1735162.PeribacterB2_0230"/>
<accession>A0A0S1SQZ1</accession>
<proteinExistence type="inferred from homology"/>
<dbReference type="Proteomes" id="UP000069135">
    <property type="component" value="Chromosome"/>
</dbReference>
<protein>
    <recommendedName>
        <fullName evidence="6">Transcription antitermination protein NusB</fullName>
    </recommendedName>
    <alternativeName>
        <fullName evidence="6">Antitermination factor NusB</fullName>
    </alternativeName>
</protein>
<dbReference type="Gene3D" id="1.10.940.10">
    <property type="entry name" value="NusB-like"/>
    <property type="match status" value="1"/>
</dbReference>